<dbReference type="EMBL" id="ML977023">
    <property type="protein sequence ID" value="KAF1950754.1"/>
    <property type="molecule type" value="Genomic_DNA"/>
</dbReference>
<protein>
    <recommendedName>
        <fullName evidence="4">Cytochrome P450</fullName>
    </recommendedName>
</protein>
<reference evidence="2" key="1">
    <citation type="journal article" date="2020" name="Stud. Mycol.">
        <title>101 Dothideomycetes genomes: a test case for predicting lifestyles and emergence of pathogens.</title>
        <authorList>
            <person name="Haridas S."/>
            <person name="Albert R."/>
            <person name="Binder M."/>
            <person name="Bloem J."/>
            <person name="Labutti K."/>
            <person name="Salamov A."/>
            <person name="Andreopoulos B."/>
            <person name="Baker S."/>
            <person name="Barry K."/>
            <person name="Bills G."/>
            <person name="Bluhm B."/>
            <person name="Cannon C."/>
            <person name="Castanera R."/>
            <person name="Culley D."/>
            <person name="Daum C."/>
            <person name="Ezra D."/>
            <person name="Gonzalez J."/>
            <person name="Henrissat B."/>
            <person name="Kuo A."/>
            <person name="Liang C."/>
            <person name="Lipzen A."/>
            <person name="Lutzoni F."/>
            <person name="Magnuson J."/>
            <person name="Mondo S."/>
            <person name="Nolan M."/>
            <person name="Ohm R."/>
            <person name="Pangilinan J."/>
            <person name="Park H.-J."/>
            <person name="Ramirez L."/>
            <person name="Alfaro M."/>
            <person name="Sun H."/>
            <person name="Tritt A."/>
            <person name="Yoshinaga Y."/>
            <person name="Zwiers L.-H."/>
            <person name="Turgeon B."/>
            <person name="Goodwin S."/>
            <person name="Spatafora J."/>
            <person name="Crous P."/>
            <person name="Grigoriev I."/>
        </authorList>
    </citation>
    <scope>NUCLEOTIDE SEQUENCE</scope>
    <source>
        <strain evidence="2">CBS 675.92</strain>
    </source>
</reference>
<sequence>MVSIALALLATFITYTLLRDPLGGIPGPFWAPFSRLWMVHHSRAGNMHTTMIGLHAKNGYLVRPAPNEVYISDSSAIKIIYGAGTKVQNSYWYSVWQDHRKFDLFGRRDEEIPGQHRRLISNIYSKGPVEKVGAVLVPLPRSAW</sequence>
<evidence type="ECO:0000256" key="1">
    <source>
        <dbReference type="SAM" id="SignalP"/>
    </source>
</evidence>
<keyword evidence="1" id="KW-0732">Signal</keyword>
<dbReference type="Gene3D" id="1.10.630.10">
    <property type="entry name" value="Cytochrome P450"/>
    <property type="match status" value="1"/>
</dbReference>
<evidence type="ECO:0000313" key="2">
    <source>
        <dbReference type="EMBL" id="KAF1950754.1"/>
    </source>
</evidence>
<dbReference type="AlphaFoldDB" id="A0A6A5TF48"/>
<evidence type="ECO:0000313" key="3">
    <source>
        <dbReference type="Proteomes" id="UP000800035"/>
    </source>
</evidence>
<dbReference type="InterPro" id="IPR036396">
    <property type="entry name" value="Cyt_P450_sf"/>
</dbReference>
<dbReference type="GO" id="GO:0004497">
    <property type="term" value="F:monooxygenase activity"/>
    <property type="evidence" value="ECO:0007669"/>
    <property type="project" value="InterPro"/>
</dbReference>
<proteinExistence type="predicted"/>
<feature type="chain" id="PRO_5025390306" description="Cytochrome P450" evidence="1">
    <location>
        <begin position="19"/>
        <end position="144"/>
    </location>
</feature>
<keyword evidence="3" id="KW-1185">Reference proteome</keyword>
<dbReference type="OrthoDB" id="3934656at2759"/>
<dbReference type="Proteomes" id="UP000800035">
    <property type="component" value="Unassembled WGS sequence"/>
</dbReference>
<organism evidence="2 3">
    <name type="scientific">Byssothecium circinans</name>
    <dbReference type="NCBI Taxonomy" id="147558"/>
    <lineage>
        <taxon>Eukaryota</taxon>
        <taxon>Fungi</taxon>
        <taxon>Dikarya</taxon>
        <taxon>Ascomycota</taxon>
        <taxon>Pezizomycotina</taxon>
        <taxon>Dothideomycetes</taxon>
        <taxon>Pleosporomycetidae</taxon>
        <taxon>Pleosporales</taxon>
        <taxon>Massarineae</taxon>
        <taxon>Massarinaceae</taxon>
        <taxon>Byssothecium</taxon>
    </lineage>
</organism>
<dbReference type="GO" id="GO:0020037">
    <property type="term" value="F:heme binding"/>
    <property type="evidence" value="ECO:0007669"/>
    <property type="project" value="InterPro"/>
</dbReference>
<accession>A0A6A5TF48</accession>
<dbReference type="SUPFAM" id="SSF48264">
    <property type="entry name" value="Cytochrome P450"/>
    <property type="match status" value="1"/>
</dbReference>
<name>A0A6A5TF48_9PLEO</name>
<dbReference type="GO" id="GO:0016705">
    <property type="term" value="F:oxidoreductase activity, acting on paired donors, with incorporation or reduction of molecular oxygen"/>
    <property type="evidence" value="ECO:0007669"/>
    <property type="project" value="InterPro"/>
</dbReference>
<feature type="signal peptide" evidence="1">
    <location>
        <begin position="1"/>
        <end position="18"/>
    </location>
</feature>
<dbReference type="GO" id="GO:0005506">
    <property type="term" value="F:iron ion binding"/>
    <property type="evidence" value="ECO:0007669"/>
    <property type="project" value="InterPro"/>
</dbReference>
<gene>
    <name evidence="2" type="ORF">CC80DRAFT_576814</name>
</gene>
<evidence type="ECO:0008006" key="4">
    <source>
        <dbReference type="Google" id="ProtNLM"/>
    </source>
</evidence>